<evidence type="ECO:0000313" key="3">
    <source>
        <dbReference type="Proteomes" id="UP000319486"/>
    </source>
</evidence>
<keyword evidence="1" id="KW-0732">Signal</keyword>
<dbReference type="AlphaFoldDB" id="A0A502BX30"/>
<gene>
    <name evidence="2" type="ORF">EAH88_16365</name>
</gene>
<dbReference type="EMBL" id="RCZO01000011">
    <property type="protein sequence ID" value="TPG04944.1"/>
    <property type="molecule type" value="Genomic_DNA"/>
</dbReference>
<dbReference type="RefSeq" id="WP_140654779.1">
    <property type="nucleotide sequence ID" value="NZ_RCZO01000011.1"/>
</dbReference>
<dbReference type="Proteomes" id="UP000319486">
    <property type="component" value="Unassembled WGS sequence"/>
</dbReference>
<organism evidence="2 3">
    <name type="scientific">Rhodanobacter glycinis</name>
    <dbReference type="NCBI Taxonomy" id="582702"/>
    <lineage>
        <taxon>Bacteria</taxon>
        <taxon>Pseudomonadati</taxon>
        <taxon>Pseudomonadota</taxon>
        <taxon>Gammaproteobacteria</taxon>
        <taxon>Lysobacterales</taxon>
        <taxon>Rhodanobacteraceae</taxon>
        <taxon>Rhodanobacter</taxon>
    </lineage>
</organism>
<keyword evidence="3" id="KW-1185">Reference proteome</keyword>
<feature type="signal peptide" evidence="1">
    <location>
        <begin position="1"/>
        <end position="20"/>
    </location>
</feature>
<dbReference type="InterPro" id="IPR022236">
    <property type="entry name" value="DUF3761"/>
</dbReference>
<dbReference type="Pfam" id="PF12587">
    <property type="entry name" value="DUF3761"/>
    <property type="match status" value="1"/>
</dbReference>
<reference evidence="2 3" key="1">
    <citation type="journal article" date="2019" name="Environ. Microbiol.">
        <title>Species interactions and distinct microbial communities in high Arctic permafrost affected cryosols are associated with the CH4 and CO2 gas fluxes.</title>
        <authorList>
            <person name="Altshuler I."/>
            <person name="Hamel J."/>
            <person name="Turney S."/>
            <person name="Magnuson E."/>
            <person name="Levesque R."/>
            <person name="Greer C."/>
            <person name="Whyte L.G."/>
        </authorList>
    </citation>
    <scope>NUCLEOTIDE SEQUENCE [LARGE SCALE GENOMIC DNA]</scope>
    <source>
        <strain evidence="2 3">S13Y</strain>
    </source>
</reference>
<comment type="caution">
    <text evidence="2">The sequence shown here is derived from an EMBL/GenBank/DDBJ whole genome shotgun (WGS) entry which is preliminary data.</text>
</comment>
<protein>
    <submittedName>
        <fullName evidence="2">DUF3761 domain-containing protein</fullName>
    </submittedName>
</protein>
<accession>A0A502BX30</accession>
<evidence type="ECO:0000256" key="1">
    <source>
        <dbReference type="SAM" id="SignalP"/>
    </source>
</evidence>
<evidence type="ECO:0000313" key="2">
    <source>
        <dbReference type="EMBL" id="TPG04944.1"/>
    </source>
</evidence>
<proteinExistence type="predicted"/>
<sequence length="96" mass="10301">MLRLVPLILLLCATPSLSLAQNREPSTSHTAPTGAVTLVEKGRYINREGFDVHRPAHTATGAIPSSATAQCRDGTFSFSMSRRGTCSHHGGVARWL</sequence>
<name>A0A502BX30_9GAMM</name>
<feature type="chain" id="PRO_5021468506" evidence="1">
    <location>
        <begin position="21"/>
        <end position="96"/>
    </location>
</feature>